<dbReference type="AlphaFoldDB" id="A0A8H3IVA6"/>
<name>A0A8H3IVA6_9LECA</name>
<proteinExistence type="inferred from homology"/>
<accession>A0A8H3IVA6</accession>
<evidence type="ECO:0000313" key="10">
    <source>
        <dbReference type="EMBL" id="CAF9933893.1"/>
    </source>
</evidence>
<evidence type="ECO:0000256" key="2">
    <source>
        <dbReference type="ARBA" id="ARBA00008782"/>
    </source>
</evidence>
<dbReference type="GO" id="GO:0003712">
    <property type="term" value="F:transcription coregulator activity"/>
    <property type="evidence" value="ECO:0007669"/>
    <property type="project" value="InterPro"/>
</dbReference>
<comment type="caution">
    <text evidence="10">The sequence shown here is derived from an EMBL/GenBank/DDBJ whole genome shotgun (WGS) entry which is preliminary data.</text>
</comment>
<dbReference type="InterPro" id="IPR014801">
    <property type="entry name" value="Mediator_Med5_fun"/>
</dbReference>
<reference evidence="10" key="1">
    <citation type="submission" date="2021-03" db="EMBL/GenBank/DDBJ databases">
        <authorList>
            <person name="Tagirdzhanova G."/>
        </authorList>
    </citation>
    <scope>NUCLEOTIDE SEQUENCE</scope>
</reference>
<evidence type="ECO:0000256" key="9">
    <source>
        <dbReference type="RuleBase" id="RU364142"/>
    </source>
</evidence>
<dbReference type="Pfam" id="PF08689">
    <property type="entry name" value="Med5"/>
    <property type="match status" value="1"/>
</dbReference>
<evidence type="ECO:0000256" key="7">
    <source>
        <dbReference type="ARBA" id="ARBA00023242"/>
    </source>
</evidence>
<dbReference type="Proteomes" id="UP000664521">
    <property type="component" value="Unassembled WGS sequence"/>
</dbReference>
<keyword evidence="11" id="KW-1185">Reference proteome</keyword>
<protein>
    <recommendedName>
        <fullName evidence="3 9">Mediator of RNA polymerase II transcription subunit 5</fullName>
    </recommendedName>
    <alternativeName>
        <fullName evidence="8 9">Mediator complex subunit 5</fullName>
    </alternativeName>
</protein>
<keyword evidence="5 9" id="KW-0010">Activator</keyword>
<comment type="subunit">
    <text evidence="9">Component of the Mediator complex.</text>
</comment>
<evidence type="ECO:0000313" key="11">
    <source>
        <dbReference type="Proteomes" id="UP000664521"/>
    </source>
</evidence>
<keyword evidence="4 9" id="KW-0805">Transcription regulation</keyword>
<dbReference type="PANTHER" id="PTHR35784:SF1">
    <property type="entry name" value="MEDIATOR OF RNA POLYMERASE II TRANSCRIPTION SUBUNIT 5"/>
    <property type="match status" value="1"/>
</dbReference>
<keyword evidence="7 9" id="KW-0539">Nucleus</keyword>
<dbReference type="GO" id="GO:0006357">
    <property type="term" value="P:regulation of transcription by RNA polymerase II"/>
    <property type="evidence" value="ECO:0007669"/>
    <property type="project" value="InterPro"/>
</dbReference>
<evidence type="ECO:0000256" key="1">
    <source>
        <dbReference type="ARBA" id="ARBA00004123"/>
    </source>
</evidence>
<dbReference type="GO" id="GO:0016592">
    <property type="term" value="C:mediator complex"/>
    <property type="evidence" value="ECO:0007669"/>
    <property type="project" value="InterPro"/>
</dbReference>
<comment type="function">
    <text evidence="9">Component of the Mediator complex, a coactivator involved in the regulated transcription of nearly all RNA polymerase II-dependent genes. Mediator functions as a bridge to convey information from gene-specific regulatory proteins to the basal RNA polymerase II transcription machinery. Mediator is recruited to promoters by direct interactions with regulatory proteins and serves as a scaffold for the assembly of a functional preinitiation complex with RNA polymerase II and the general transcription factors.</text>
</comment>
<evidence type="ECO:0000256" key="6">
    <source>
        <dbReference type="ARBA" id="ARBA00023163"/>
    </source>
</evidence>
<sequence>MESPKEIHTFFEACLRKRLSREKFRLMFITFHAKHTSTRGRKLVDALLHEISKPAINDPRLPLYIRELLALEIVSVADVLWSMLPPPLDLSLGEQPNFYDQSMLEVHNVRKPTIAAIMVQMLTSEIAEGSLKTAQEVLATLKGVVAWINLFPGSSALGYLVTAFLSVEIVQRVLGQRIAKGPKKIFGRSLATLINQTMQSNIQIATALDFWRKQYEFIDDEGIDIPESELQGPNLGSLTFQQSVIDTPPVNTRAGAYIYLNALIHDRPLFEDQREMNYFGARYKGDVTTLVIELILASFDVLANAMYRSEPSETLTMLRSFLVNKLPSFLLSYSPMLFEPMTVEYCISQAFLRIDPAAFPSFSQMFDSVGRNGMLSEARVEFLLACALHRLIPEQSIETLLGEDPMQNLPTGGRYIKDQLMEQCRSNPARIEELARELENMEGNAGEIASALVEIMHSLCVSKDTMALKIVCDGLSRRPPTLDVLLLFTSIHELLNPLCETLDSWQMHEDQGEHQPVYDEFGSVLLFVSLVQYRFDLRRYELSASPSESFMVQYTAEAATAKALEDISEKESKLLGAWIRGLFNENEGINDELMATSSPSDFHMIVATLLDQSLKACQAGFLAMSTLKDGLEYLLEPFLLPSLVAGLKWFGQKLWETTEQSLSLDFIMPALTTLLKPRSISADSSALHSALLTIVAKPLEDSLIYAQRRHPQRSDIKPLLEVLSRHGQKQRHKAAAFSELESWSNSPGGGLQAALKSTIQSLIFWDGVASAHMSPPRYTHRQLTLTIQTLGAKAVLDTLIEELMTHVTPDGALTNEAALEVVAVMILAPQAHFLDYAGNTSAQKSQLSLGDALHAEIDSVFELSKKDHSRATMIVRLYRRIGALVGPQMREADNAAVMDDSMAGVVTHRAEDLPTEDIDEVLGQVNEQAAVMDFMAGGTGDFMNLT</sequence>
<evidence type="ECO:0000256" key="8">
    <source>
        <dbReference type="ARBA" id="ARBA00031256"/>
    </source>
</evidence>
<organism evidence="10 11">
    <name type="scientific">Heterodermia speciosa</name>
    <dbReference type="NCBI Taxonomy" id="116794"/>
    <lineage>
        <taxon>Eukaryota</taxon>
        <taxon>Fungi</taxon>
        <taxon>Dikarya</taxon>
        <taxon>Ascomycota</taxon>
        <taxon>Pezizomycotina</taxon>
        <taxon>Lecanoromycetes</taxon>
        <taxon>OSLEUM clade</taxon>
        <taxon>Lecanoromycetidae</taxon>
        <taxon>Caliciales</taxon>
        <taxon>Physciaceae</taxon>
        <taxon>Heterodermia</taxon>
    </lineage>
</organism>
<dbReference type="EMBL" id="CAJPDS010000071">
    <property type="protein sequence ID" value="CAF9933893.1"/>
    <property type="molecule type" value="Genomic_DNA"/>
</dbReference>
<comment type="subcellular location">
    <subcellularLocation>
        <location evidence="1 9">Nucleus</location>
    </subcellularLocation>
</comment>
<dbReference type="OrthoDB" id="5322661at2759"/>
<evidence type="ECO:0000256" key="3">
    <source>
        <dbReference type="ARBA" id="ARBA00020628"/>
    </source>
</evidence>
<comment type="similarity">
    <text evidence="2 9">Belongs to the Mediator complex subunit 5 family.</text>
</comment>
<gene>
    <name evidence="10" type="primary">NUT1</name>
    <name evidence="9" type="synonym">MED5</name>
    <name evidence="10" type="ORF">HETSPECPRED_009040</name>
</gene>
<evidence type="ECO:0000256" key="5">
    <source>
        <dbReference type="ARBA" id="ARBA00023159"/>
    </source>
</evidence>
<dbReference type="PANTHER" id="PTHR35784">
    <property type="entry name" value="MEDIATOR OF RNA POLYMERASE II TRANSCRIPTION SUBUNIT 5"/>
    <property type="match status" value="1"/>
</dbReference>
<evidence type="ECO:0000256" key="4">
    <source>
        <dbReference type="ARBA" id="ARBA00023015"/>
    </source>
</evidence>
<keyword evidence="6 9" id="KW-0804">Transcription</keyword>